<evidence type="ECO:0000313" key="4">
    <source>
        <dbReference type="Proteomes" id="UP000297617"/>
    </source>
</evidence>
<protein>
    <recommendedName>
        <fullName evidence="2">Alginate export domain-containing protein</fullName>
    </recommendedName>
</protein>
<keyword evidence="4" id="KW-1185">Reference proteome</keyword>
<comment type="caution">
    <text evidence="3">The sequence shown here is derived from an EMBL/GenBank/DDBJ whole genome shotgun (WGS) entry which is preliminary data.</text>
</comment>
<feature type="region of interest" description="Disordered" evidence="1">
    <location>
        <begin position="34"/>
        <end position="79"/>
    </location>
</feature>
<dbReference type="Proteomes" id="UP000297617">
    <property type="component" value="Unassembled WGS sequence"/>
</dbReference>
<dbReference type="EMBL" id="RQFD01000003">
    <property type="protein sequence ID" value="TGK52460.1"/>
    <property type="molecule type" value="Genomic_DNA"/>
</dbReference>
<dbReference type="Pfam" id="PF13372">
    <property type="entry name" value="Alginate_exp"/>
    <property type="match status" value="1"/>
</dbReference>
<feature type="domain" description="Alginate export" evidence="2">
    <location>
        <begin position="120"/>
        <end position="594"/>
    </location>
</feature>
<dbReference type="InterPro" id="IPR025388">
    <property type="entry name" value="Alginate_export_dom"/>
</dbReference>
<dbReference type="InterPro" id="IPR053728">
    <property type="entry name" value="Alginate_Permeability_Chnl"/>
</dbReference>
<proteinExistence type="predicted"/>
<evidence type="ECO:0000259" key="2">
    <source>
        <dbReference type="Pfam" id="PF13372"/>
    </source>
</evidence>
<gene>
    <name evidence="3" type="ORF">EHQ10_01530</name>
</gene>
<evidence type="ECO:0000313" key="3">
    <source>
        <dbReference type="EMBL" id="TGK52460.1"/>
    </source>
</evidence>
<accession>A0ABY2L861</accession>
<sequence length="622" mass="69505">MYIHRFKLILGLLLGMTLLFGSGEIHAQFITPVKKETPEPPPAAPPTAPPAAPPTAPPVAPPQEPGKEPPASEDSSEYVSPMKGNLAGEYFKNFQITNKQKKAIQENKSLWFADRFRVGFGIRPKADSLYNTDFDRSTSDIRNTVSNQTQFYLVGDVSPNITFKLTFQDVRLWGGEIISGASDQRFGVISNGGTTIDTSKQREVPLNNYSGFREAFLDLKTTNQMFRVRTGRQILDFGDGRIVGARNDSLNGNSFDAVRATVTIQKQSFDVFGAIVSSENNANSMITNNSTRLGGPGNASYYGAHYGIKPWEWLGIEVYNFTLYKQRQKATNTTPYGSDIYYRDPDQLNTSGFRLTNRTKSNALPKETGIDWMVEAAWQTGFTGERVSPDWINQNGALKTNKVTGEAPPHSEPVRYKANIVAAQLGYTPVKEFRIGIQYVQASGDPNRNDGSVATYNPIFATRRMAGGAIPFAGNGNSGLVFWQNIKDYSIHIKYESSKWGTFIINPHWYYKVKLQDGYYDNNNYVAGSKATGETASTEDFYNTEAYNPNRPKLGKHVATEINLIYIITPFENVSFWFGASSLYAGDAIRNQKNNPYETDPYRRYDFKPNASFFTFQTVFAI</sequence>
<reference evidence="4" key="1">
    <citation type="journal article" date="2019" name="PLoS Negl. Trop. Dis.">
        <title>Revisiting the worldwide diversity of Leptospira species in the environment.</title>
        <authorList>
            <person name="Vincent A.T."/>
            <person name="Schiettekatte O."/>
            <person name="Bourhy P."/>
            <person name="Veyrier F.J."/>
            <person name="Picardeau M."/>
        </authorList>
    </citation>
    <scope>NUCLEOTIDE SEQUENCE [LARGE SCALE GENOMIC DNA]</scope>
    <source>
        <strain evidence="4">201800295</strain>
    </source>
</reference>
<feature type="compositionally biased region" description="Pro residues" evidence="1">
    <location>
        <begin position="39"/>
        <end position="64"/>
    </location>
</feature>
<dbReference type="RefSeq" id="WP_135753026.1">
    <property type="nucleotide sequence ID" value="NZ_RQFD01000003.1"/>
</dbReference>
<name>A0ABY2L861_9LEPT</name>
<organism evidence="3 4">
    <name type="scientific">Leptospira bouyouniensis</name>
    <dbReference type="NCBI Taxonomy" id="2484911"/>
    <lineage>
        <taxon>Bacteria</taxon>
        <taxon>Pseudomonadati</taxon>
        <taxon>Spirochaetota</taxon>
        <taxon>Spirochaetia</taxon>
        <taxon>Leptospirales</taxon>
        <taxon>Leptospiraceae</taxon>
        <taxon>Leptospira</taxon>
    </lineage>
</organism>
<dbReference type="Gene3D" id="2.40.160.100">
    <property type="match status" value="1"/>
</dbReference>
<evidence type="ECO:0000256" key="1">
    <source>
        <dbReference type="SAM" id="MobiDB-lite"/>
    </source>
</evidence>